<organism evidence="2">
    <name type="scientific">Odontella aurita</name>
    <dbReference type="NCBI Taxonomy" id="265563"/>
    <lineage>
        <taxon>Eukaryota</taxon>
        <taxon>Sar</taxon>
        <taxon>Stramenopiles</taxon>
        <taxon>Ochrophyta</taxon>
        <taxon>Bacillariophyta</taxon>
        <taxon>Mediophyceae</taxon>
        <taxon>Biddulphiophycidae</taxon>
        <taxon>Eupodiscales</taxon>
        <taxon>Odontellaceae</taxon>
        <taxon>Odontella</taxon>
    </lineage>
</organism>
<evidence type="ECO:0000313" key="2">
    <source>
        <dbReference type="EMBL" id="CAE2209497.1"/>
    </source>
</evidence>
<gene>
    <name evidence="2" type="ORF">OAUR00152_LOCUS3994</name>
</gene>
<dbReference type="EMBL" id="HBKQ01005864">
    <property type="protein sequence ID" value="CAE2209497.1"/>
    <property type="molecule type" value="Transcribed_RNA"/>
</dbReference>
<feature type="transmembrane region" description="Helical" evidence="1">
    <location>
        <begin position="744"/>
        <end position="769"/>
    </location>
</feature>
<evidence type="ECO:0000256" key="1">
    <source>
        <dbReference type="SAM" id="Phobius"/>
    </source>
</evidence>
<keyword evidence="1" id="KW-1133">Transmembrane helix</keyword>
<accession>A0A7S4M9V9</accession>
<feature type="transmembrane region" description="Helical" evidence="1">
    <location>
        <begin position="466"/>
        <end position="485"/>
    </location>
</feature>
<name>A0A7S4M9V9_9STRA</name>
<proteinExistence type="predicted"/>
<reference evidence="2" key="1">
    <citation type="submission" date="2021-01" db="EMBL/GenBank/DDBJ databases">
        <authorList>
            <person name="Corre E."/>
            <person name="Pelletier E."/>
            <person name="Niang G."/>
            <person name="Scheremetjew M."/>
            <person name="Finn R."/>
            <person name="Kale V."/>
            <person name="Holt S."/>
            <person name="Cochrane G."/>
            <person name="Meng A."/>
            <person name="Brown T."/>
            <person name="Cohen L."/>
        </authorList>
    </citation>
    <scope>NUCLEOTIDE SEQUENCE</scope>
    <source>
        <strain evidence="2">Isolate 1302-5</strain>
    </source>
</reference>
<protein>
    <submittedName>
        <fullName evidence="2">Uncharacterized protein</fullName>
    </submittedName>
</protein>
<keyword evidence="1" id="KW-0812">Transmembrane</keyword>
<keyword evidence="1" id="KW-0472">Membrane</keyword>
<sequence>MKNDESIIDRIVSTRQIRDIGEVFKDEEPSEEDCLSKQTPGKQGVGSAIFSKTTVQLLQEMTTSLETHGSIVNIMEPNVSARLATTRRGTGQFVAESANISNLDGFWDHFVDSIRKEESSSQLDDLIRRVIHLEFPKEDVPTVRRVINVGRLHDNRARYSPGSWVEIRGYDMKWRLDMITRVVKQAPDDWDWNNPNNAREQPQWDFYYHCGKHRRLREDELRSPKEGLRRVFGRRPWVWQQYACIKVEDKLRFQEGHQNDCILFDVQKYVAELWEEWLNHPSNSDFKAVFDDDRVGDFGRRELIIHVMKPFKLMEKIKEDKEVWDFAGDSSIGIYTYLGLLGSGATILCVILFVQVAVPVLLALAVDGCPLIQWLKILGSDVCTSDQEREDGGYDLEEYRDGTYHAMTLVICALYLVRVVPDTLITFHNTMGAQNTAYSRLLSLRQLLWSQGDDTLAQMFGYKLDIYMNTAYVSALYLLNIYIIMHTDTVLDIILNSLAFEFVARLDEETTKTLWWDPEQRWITAGAMSMVLQTTMKLKWLKDSKLFSQEFAVDEETLRAACRNDPNLLWNSLVSSEDTNNTAFMTKDEIITSRFRKVAHELNNENAIDEYEKPPVYFGFLDRYIRKFLHQKDRSTFNRFINYRTWSRWEKVLYMSPVPSLDDLFVTKHGKVKLDKSLDKIGPPDEKFVNFDPDDQGELGKRMFAYHAANVLLLKHVFPGLKNVWTKKHFRSFWFRLFDGLLEWIAYVVTLSFPFFVVVAIIGVTISWLGK</sequence>
<feature type="transmembrane region" description="Helical" evidence="1">
    <location>
        <begin position="337"/>
        <end position="366"/>
    </location>
</feature>
<dbReference type="AlphaFoldDB" id="A0A7S4M9V9"/>